<dbReference type="AlphaFoldDB" id="A0A1L7XXH0"/>
<accession>A0A1L7XXH0</accession>
<organism evidence="1 2">
    <name type="scientific">Phialocephala subalpina</name>
    <dbReference type="NCBI Taxonomy" id="576137"/>
    <lineage>
        <taxon>Eukaryota</taxon>
        <taxon>Fungi</taxon>
        <taxon>Dikarya</taxon>
        <taxon>Ascomycota</taxon>
        <taxon>Pezizomycotina</taxon>
        <taxon>Leotiomycetes</taxon>
        <taxon>Helotiales</taxon>
        <taxon>Mollisiaceae</taxon>
        <taxon>Phialocephala</taxon>
        <taxon>Phialocephala fortinii species complex</taxon>
    </lineage>
</organism>
<reference evidence="1 2" key="1">
    <citation type="submission" date="2016-03" db="EMBL/GenBank/DDBJ databases">
        <authorList>
            <person name="Ploux O."/>
        </authorList>
    </citation>
    <scope>NUCLEOTIDE SEQUENCE [LARGE SCALE GENOMIC DNA]</scope>
    <source>
        <strain evidence="1 2">UAMH 11012</strain>
    </source>
</reference>
<evidence type="ECO:0000313" key="2">
    <source>
        <dbReference type="Proteomes" id="UP000184330"/>
    </source>
</evidence>
<dbReference type="Proteomes" id="UP000184330">
    <property type="component" value="Unassembled WGS sequence"/>
</dbReference>
<dbReference type="EMBL" id="FJOG01000078">
    <property type="protein sequence ID" value="CZR69707.1"/>
    <property type="molecule type" value="Genomic_DNA"/>
</dbReference>
<keyword evidence="2" id="KW-1185">Reference proteome</keyword>
<gene>
    <name evidence="1" type="ORF">PAC_19607</name>
</gene>
<dbReference type="OrthoDB" id="3562540at2759"/>
<evidence type="ECO:0000313" key="1">
    <source>
        <dbReference type="EMBL" id="CZR69707.1"/>
    </source>
</evidence>
<proteinExistence type="predicted"/>
<protein>
    <submittedName>
        <fullName evidence="1">Uncharacterized protein</fullName>
    </submittedName>
</protein>
<sequence>MLSPPADKGLATWKIFNLGSNKEDSVWLVSPTITHAVIVNGRYVLVGGHWCTGEHNQLAANAVKPRCLSLRYIRPIRPRKNRRACTSNKTSHRHHNLYQRQQLATYETRRRTARVCNYTGLQPSRPPRKNPWQIHAASLRLRYWKKVLKGKKERQILVALQSLEREKTQLTLCLTAAQTEVLRDVQREVRRTESDMFGKDMVYPASPAQTEIHEMSNAIMEDVENGVPTDDKKETTFYKLTIGTIVSKTKGKQTNTFGKTTTVAVATEIQVAELKVEDEGIQTNDL</sequence>
<name>A0A1L7XXH0_9HELO</name>